<gene>
    <name evidence="1" type="ORF">TH63_18285</name>
</gene>
<dbReference type="EMBL" id="CP010777">
    <property type="protein sequence ID" value="AKQ47148.1"/>
    <property type="molecule type" value="Genomic_DNA"/>
</dbReference>
<dbReference type="PATRIC" id="fig|1379910.4.peg.3985"/>
<dbReference type="Proteomes" id="UP000036458">
    <property type="component" value="Chromosome"/>
</dbReference>
<sequence>MSLLIFSSCGNEKTVDTKLPLPPEIELHSIIRTIIQEDSLPVLIGKSGQYSLSAVVNSFRILLDTSNHPVVLPGEGIRWKDLLSVKADSLGTSKLFAPEDSAYLMLLNSTWLKKRNTIKNLRADGIKVEALLNLEEKLNESPGKATAFYIFSNPVVSKDFSRAYIELAFACDRLCGYGHSYSLKKVDGRWRIVNEEITYFE</sequence>
<keyword evidence="2" id="KW-1185">Reference proteome</keyword>
<proteinExistence type="predicted"/>
<accession>A0A0H4VPB9</accession>
<name>A0A0H4VPB9_9BACT</name>
<dbReference type="AlphaFoldDB" id="A0A0H4VPB9"/>
<dbReference type="KEGG" id="ruf:TH63_18285"/>
<organism evidence="1 2">
    <name type="scientific">Rufibacter radiotolerans</name>
    <dbReference type="NCBI Taxonomy" id="1379910"/>
    <lineage>
        <taxon>Bacteria</taxon>
        <taxon>Pseudomonadati</taxon>
        <taxon>Bacteroidota</taxon>
        <taxon>Cytophagia</taxon>
        <taxon>Cytophagales</taxon>
        <taxon>Hymenobacteraceae</taxon>
        <taxon>Rufibacter</taxon>
    </lineage>
</organism>
<evidence type="ECO:0000313" key="2">
    <source>
        <dbReference type="Proteomes" id="UP000036458"/>
    </source>
</evidence>
<evidence type="ECO:0000313" key="1">
    <source>
        <dbReference type="EMBL" id="AKQ47148.1"/>
    </source>
</evidence>
<protein>
    <submittedName>
        <fullName evidence="1">Uncharacterized protein</fullName>
    </submittedName>
</protein>
<reference evidence="1 2" key="1">
    <citation type="submission" date="2015-01" db="EMBL/GenBank/DDBJ databases">
        <title>Rufibacter sp./DG31D/ whole genome sequencing.</title>
        <authorList>
            <person name="Kim M.K."/>
            <person name="Srinivasan S."/>
            <person name="Lee J.-J."/>
        </authorList>
    </citation>
    <scope>NUCLEOTIDE SEQUENCE [LARGE SCALE GENOMIC DNA]</scope>
    <source>
        <strain evidence="1 2">DG31D</strain>
    </source>
</reference>